<accession>W6EKD4</accession>
<dbReference type="KEGG" id="vg:18503044"/>
<dbReference type="Pfam" id="PF20356">
    <property type="entry name" value="DUF6651"/>
    <property type="match status" value="1"/>
</dbReference>
<name>W6EKD4_9CAUD</name>
<sequence length="269" mass="29753">MKQVINRHLAILLATAFNNAGWKLDADGKIEMKDGNPVYVDSSGRELTVDQGTITRLNGEAKTHREAKEAAEAKLAAFKDIDPVKAKDAMEKLSQIDQSKLIDNGKLEEVKQQITQQFTTQLTEKDNALKSLQSQYDNAQISNIFANSEFIRERIAVPRDMFEATFKNNFIIEDGKIVVKDKAGNRIMSKTKIGEYADPSEALELLVESHPQKDVILKASDSNGTGSNGNGGNRGRGTTIKRAEWEKYNPAQQAEAAGKMRSGELQIVD</sequence>
<keyword evidence="4" id="KW-1185">Reference proteome</keyword>
<evidence type="ECO:0000313" key="3">
    <source>
        <dbReference type="EMBL" id="AHJ10686.1"/>
    </source>
</evidence>
<dbReference type="InterPro" id="IPR046593">
    <property type="entry name" value="DUF6651"/>
</dbReference>
<evidence type="ECO:0000259" key="2">
    <source>
        <dbReference type="Pfam" id="PF20356"/>
    </source>
</evidence>
<feature type="region of interest" description="Disordered" evidence="1">
    <location>
        <begin position="218"/>
        <end position="245"/>
    </location>
</feature>
<dbReference type="GeneID" id="18503044"/>
<dbReference type="RefSeq" id="YP_009005929.1">
    <property type="nucleotide sequence ID" value="NC_023566.1"/>
</dbReference>
<protein>
    <recommendedName>
        <fullName evidence="2">DUF6651 domain-containing protein</fullName>
    </recommendedName>
</protein>
<evidence type="ECO:0000256" key="1">
    <source>
        <dbReference type="SAM" id="MobiDB-lite"/>
    </source>
</evidence>
<gene>
    <name evidence="3" type="ORF">P106B_03</name>
</gene>
<dbReference type="EMBL" id="KF977490">
    <property type="protein sequence ID" value="AHJ10686.1"/>
    <property type="molecule type" value="Genomic_DNA"/>
</dbReference>
<organism evidence="3 4">
    <name type="scientific">Rhizobium phage vB_RglS_P106B</name>
    <dbReference type="NCBI Taxonomy" id="1458697"/>
    <lineage>
        <taxon>Viruses</taxon>
        <taxon>Duplodnaviria</taxon>
        <taxon>Heunggongvirae</taxon>
        <taxon>Uroviricota</taxon>
        <taxon>Caudoviricetes</taxon>
        <taxon>Rigallicvirus</taxon>
        <taxon>Rigallicvirus P106B</taxon>
    </lineage>
</organism>
<feature type="compositionally biased region" description="Gly residues" evidence="1">
    <location>
        <begin position="226"/>
        <end position="235"/>
    </location>
</feature>
<proteinExistence type="predicted"/>
<reference evidence="3 4" key="1">
    <citation type="journal article" date="2015" name="Microbiology">
        <title>Genomic and phenotypic characterization of Rhizobium gallicum phage vB_RglS_P106B.</title>
        <authorList>
            <person name="Halmillawewa A.P."/>
            <person name="Restrepo-Cordoba M."/>
            <person name="Yost C.K."/>
            <person name="Hynes M.F."/>
        </authorList>
    </citation>
    <scope>NUCLEOTIDE SEQUENCE [LARGE SCALE GENOMIC DNA]</scope>
</reference>
<evidence type="ECO:0000313" key="4">
    <source>
        <dbReference type="Proteomes" id="UP000019367"/>
    </source>
</evidence>
<dbReference type="Proteomes" id="UP000019367">
    <property type="component" value="Segment"/>
</dbReference>
<feature type="domain" description="DUF6651" evidence="2">
    <location>
        <begin position="130"/>
        <end position="229"/>
    </location>
</feature>
<dbReference type="OrthoDB" id="16618at10239"/>